<feature type="transmembrane region" description="Helical" evidence="1">
    <location>
        <begin position="202"/>
        <end position="222"/>
    </location>
</feature>
<gene>
    <name evidence="2" type="ORF">H1R20_g3681</name>
</gene>
<feature type="transmembrane region" description="Helical" evidence="1">
    <location>
        <begin position="91"/>
        <end position="112"/>
    </location>
</feature>
<reference evidence="2" key="1">
    <citation type="submission" date="2022-06" db="EMBL/GenBank/DDBJ databases">
        <title>Genome Sequence of Candolleomyces eurysporus.</title>
        <authorList>
            <person name="Buettner E."/>
        </authorList>
    </citation>
    <scope>NUCLEOTIDE SEQUENCE</scope>
    <source>
        <strain evidence="2">VTCC 930004</strain>
    </source>
</reference>
<feature type="transmembrane region" description="Helical" evidence="1">
    <location>
        <begin position="288"/>
        <end position="321"/>
    </location>
</feature>
<keyword evidence="1" id="KW-0472">Membrane</keyword>
<feature type="non-terminal residue" evidence="2">
    <location>
        <position position="339"/>
    </location>
</feature>
<feature type="transmembrane region" description="Helical" evidence="1">
    <location>
        <begin position="61"/>
        <end position="79"/>
    </location>
</feature>
<comment type="caution">
    <text evidence="2">The sequence shown here is derived from an EMBL/GenBank/DDBJ whole genome shotgun (WGS) entry which is preliminary data.</text>
</comment>
<dbReference type="EMBL" id="JANBPK010000743">
    <property type="protein sequence ID" value="KAJ2933428.1"/>
    <property type="molecule type" value="Genomic_DNA"/>
</dbReference>
<evidence type="ECO:0000256" key="1">
    <source>
        <dbReference type="SAM" id="Phobius"/>
    </source>
</evidence>
<keyword evidence="1" id="KW-0812">Transmembrane</keyword>
<dbReference type="OrthoDB" id="3268450at2759"/>
<keyword evidence="3" id="KW-1185">Reference proteome</keyword>
<dbReference type="AlphaFoldDB" id="A0A9W8MLJ8"/>
<evidence type="ECO:0000313" key="3">
    <source>
        <dbReference type="Proteomes" id="UP001140091"/>
    </source>
</evidence>
<proteinExistence type="predicted"/>
<dbReference type="Proteomes" id="UP001140091">
    <property type="component" value="Unassembled WGS sequence"/>
</dbReference>
<evidence type="ECO:0000313" key="2">
    <source>
        <dbReference type="EMBL" id="KAJ2933428.1"/>
    </source>
</evidence>
<name>A0A9W8MLJ8_9AGAR</name>
<feature type="transmembrane region" description="Helical" evidence="1">
    <location>
        <begin position="243"/>
        <end position="268"/>
    </location>
</feature>
<protein>
    <submittedName>
        <fullName evidence="2">Uncharacterized protein</fullName>
    </submittedName>
</protein>
<sequence>MFTILTHFRSRNRNHPVPTATLPYVGSEPHIELDELPTPLAGLHAETGSSDPPTLWLPKFTVYRLAFNAVTVGLGTAKFMASISKSKSGSFIAITLEWVGGIVVFLIAYFLGQYYEAKDTAWPYWFFRADAMNGVRKLFRSIGIKIPQYNTEQPNLDFLIKPKHPPVTGYRILVTTSAIAFGLTKAACSYAGQETAPDAVELVYGAVIALIIYWLGLFEASANEVMPWLFIADYSSQVVFGTVKLCGLATVGLLSYLLYLALGGLICWSWEPPSPDTQDPPLSPLTSYLAVIFLRVFALVFAIPAGFLGFGGGIFATYFILYSFNKRFVSWIFGIRARK</sequence>
<organism evidence="2 3">
    <name type="scientific">Candolleomyces eurysporus</name>
    <dbReference type="NCBI Taxonomy" id="2828524"/>
    <lineage>
        <taxon>Eukaryota</taxon>
        <taxon>Fungi</taxon>
        <taxon>Dikarya</taxon>
        <taxon>Basidiomycota</taxon>
        <taxon>Agaricomycotina</taxon>
        <taxon>Agaricomycetes</taxon>
        <taxon>Agaricomycetidae</taxon>
        <taxon>Agaricales</taxon>
        <taxon>Agaricineae</taxon>
        <taxon>Psathyrellaceae</taxon>
        <taxon>Candolleomyces</taxon>
    </lineage>
</organism>
<accession>A0A9W8MLJ8</accession>
<keyword evidence="1" id="KW-1133">Transmembrane helix</keyword>